<evidence type="ECO:0008006" key="4">
    <source>
        <dbReference type="Google" id="ProtNLM"/>
    </source>
</evidence>
<dbReference type="OMA" id="HELPEMK"/>
<feature type="region of interest" description="Disordered" evidence="1">
    <location>
        <begin position="1"/>
        <end position="27"/>
    </location>
</feature>
<reference evidence="3" key="1">
    <citation type="journal article" date="2017" name="Genome Biol.">
        <title>Comparative genomics reveals high biological diversity and specific adaptations in the industrially and medically important fungal genus Aspergillus.</title>
        <authorList>
            <person name="de Vries R.P."/>
            <person name="Riley R."/>
            <person name="Wiebenga A."/>
            <person name="Aguilar-Osorio G."/>
            <person name="Amillis S."/>
            <person name="Uchima C.A."/>
            <person name="Anderluh G."/>
            <person name="Asadollahi M."/>
            <person name="Askin M."/>
            <person name="Barry K."/>
            <person name="Battaglia E."/>
            <person name="Bayram O."/>
            <person name="Benocci T."/>
            <person name="Braus-Stromeyer S.A."/>
            <person name="Caldana C."/>
            <person name="Canovas D."/>
            <person name="Cerqueira G.C."/>
            <person name="Chen F."/>
            <person name="Chen W."/>
            <person name="Choi C."/>
            <person name="Clum A."/>
            <person name="Dos Santos R.A."/>
            <person name="Damasio A.R."/>
            <person name="Diallinas G."/>
            <person name="Emri T."/>
            <person name="Fekete E."/>
            <person name="Flipphi M."/>
            <person name="Freyberg S."/>
            <person name="Gallo A."/>
            <person name="Gournas C."/>
            <person name="Habgood R."/>
            <person name="Hainaut M."/>
            <person name="Harispe M.L."/>
            <person name="Henrissat B."/>
            <person name="Hilden K.S."/>
            <person name="Hope R."/>
            <person name="Hossain A."/>
            <person name="Karabika E."/>
            <person name="Karaffa L."/>
            <person name="Karanyi Z."/>
            <person name="Krasevec N."/>
            <person name="Kuo A."/>
            <person name="Kusch H."/>
            <person name="LaButti K."/>
            <person name="Lagendijk E.L."/>
            <person name="Lapidus A."/>
            <person name="Levasseur A."/>
            <person name="Lindquist E."/>
            <person name="Lipzen A."/>
            <person name="Logrieco A.F."/>
            <person name="MacCabe A."/>
            <person name="Maekelae M.R."/>
            <person name="Malavazi I."/>
            <person name="Melin P."/>
            <person name="Meyer V."/>
            <person name="Mielnichuk N."/>
            <person name="Miskei M."/>
            <person name="Molnar A.P."/>
            <person name="Mule G."/>
            <person name="Ngan C.Y."/>
            <person name="Orejas M."/>
            <person name="Orosz E."/>
            <person name="Ouedraogo J.P."/>
            <person name="Overkamp K.M."/>
            <person name="Park H.-S."/>
            <person name="Perrone G."/>
            <person name="Piumi F."/>
            <person name="Punt P.J."/>
            <person name="Ram A.F."/>
            <person name="Ramon A."/>
            <person name="Rauscher S."/>
            <person name="Record E."/>
            <person name="Riano-Pachon D.M."/>
            <person name="Robert V."/>
            <person name="Roehrig J."/>
            <person name="Ruller R."/>
            <person name="Salamov A."/>
            <person name="Salih N.S."/>
            <person name="Samson R.A."/>
            <person name="Sandor E."/>
            <person name="Sanguinetti M."/>
            <person name="Schuetze T."/>
            <person name="Sepcic K."/>
            <person name="Shelest E."/>
            <person name="Sherlock G."/>
            <person name="Sophianopoulou V."/>
            <person name="Squina F.M."/>
            <person name="Sun H."/>
            <person name="Susca A."/>
            <person name="Todd R.B."/>
            <person name="Tsang A."/>
            <person name="Unkles S.E."/>
            <person name="van de Wiele N."/>
            <person name="van Rossen-Uffink D."/>
            <person name="Oliveira J.V."/>
            <person name="Vesth T.C."/>
            <person name="Visser J."/>
            <person name="Yu J.-H."/>
            <person name="Zhou M."/>
            <person name="Andersen M.R."/>
            <person name="Archer D.B."/>
            <person name="Baker S.E."/>
            <person name="Benoit I."/>
            <person name="Brakhage A.A."/>
            <person name="Braus G.H."/>
            <person name="Fischer R."/>
            <person name="Frisvad J.C."/>
            <person name="Goldman G.H."/>
            <person name="Houbraken J."/>
            <person name="Oakley B."/>
            <person name="Pocsi I."/>
            <person name="Scazzocchio C."/>
            <person name="Seiboth B."/>
            <person name="vanKuyk P.A."/>
            <person name="Wortman J."/>
            <person name="Dyer P.S."/>
            <person name="Grigoriev I.V."/>
        </authorList>
    </citation>
    <scope>NUCLEOTIDE SEQUENCE [LARGE SCALE GENOMIC DNA]</scope>
    <source>
        <strain evidence="3">ITEM 5010</strain>
    </source>
</reference>
<dbReference type="InterPro" id="IPR032675">
    <property type="entry name" value="LRR_dom_sf"/>
</dbReference>
<evidence type="ECO:0000256" key="1">
    <source>
        <dbReference type="SAM" id="MobiDB-lite"/>
    </source>
</evidence>
<evidence type="ECO:0000313" key="3">
    <source>
        <dbReference type="Proteomes" id="UP000188318"/>
    </source>
</evidence>
<accession>A0A1R3R7L4</accession>
<dbReference type="SUPFAM" id="SSF52047">
    <property type="entry name" value="RNI-like"/>
    <property type="match status" value="1"/>
</dbReference>
<dbReference type="OrthoDB" id="5279008at2759"/>
<proteinExistence type="predicted"/>
<organism evidence="2 3">
    <name type="scientific">Aspergillus carbonarius (strain ITEM 5010)</name>
    <dbReference type="NCBI Taxonomy" id="602072"/>
    <lineage>
        <taxon>Eukaryota</taxon>
        <taxon>Fungi</taxon>
        <taxon>Dikarya</taxon>
        <taxon>Ascomycota</taxon>
        <taxon>Pezizomycotina</taxon>
        <taxon>Eurotiomycetes</taxon>
        <taxon>Eurotiomycetidae</taxon>
        <taxon>Eurotiales</taxon>
        <taxon>Aspergillaceae</taxon>
        <taxon>Aspergillus</taxon>
        <taxon>Aspergillus subgen. Circumdati</taxon>
    </lineage>
</organism>
<keyword evidence="3" id="KW-1185">Reference proteome</keyword>
<dbReference type="EMBL" id="KV907520">
    <property type="protein sequence ID" value="OOF90471.1"/>
    <property type="molecule type" value="Genomic_DNA"/>
</dbReference>
<sequence length="376" mass="42296">MGNCISSRRRRSPPEAKKPRKVHGHLDKVPPEIFNNIARHLDRVDYHSLYCCSEDMADLVKPWIRASLSARQHIGQVSSENEYMHMLATNPDTSHLPTSLHVTVPYIGDSAAHKVSEGRLSYDPEALHSTSEMGALRRDLNDLVNCKEFRFTLVRTNQRTNPELSNKVLYIEDALYAVLADSTARVEKLTLDSRVVKSWGCGKSTMHESLDKAWTNLKSLKVTEALSSDFSKGTAISHILQHAPELRSLSLNSLADDPKHRSKIFSLASSANIKTNCLESLVLAYLTVELEDLIMWLTRFGSTLKTLELRSVRLAHGSWTDVIQNIQDKCTNLQKVVVQYPQGAARRGPLMDVRCSGSDFHPKLERFKRRVAKAGI</sequence>
<dbReference type="Gene3D" id="3.80.10.10">
    <property type="entry name" value="Ribonuclease Inhibitor"/>
    <property type="match status" value="1"/>
</dbReference>
<protein>
    <recommendedName>
        <fullName evidence="4">F-box domain-containing protein</fullName>
    </recommendedName>
</protein>
<gene>
    <name evidence="2" type="ORF">ASPCADRAFT_410095</name>
</gene>
<name>A0A1R3R7L4_ASPC5</name>
<dbReference type="VEuPathDB" id="FungiDB:ASPCADRAFT_410095"/>
<evidence type="ECO:0000313" key="2">
    <source>
        <dbReference type="EMBL" id="OOF90471.1"/>
    </source>
</evidence>
<dbReference type="AlphaFoldDB" id="A0A1R3R7L4"/>
<dbReference type="STRING" id="602072.A0A1R3R7L4"/>
<dbReference type="Proteomes" id="UP000188318">
    <property type="component" value="Unassembled WGS sequence"/>
</dbReference>